<dbReference type="RefSeq" id="WP_344948323.1">
    <property type="nucleotide sequence ID" value="NZ_BAAAZR010000031.1"/>
</dbReference>
<accession>A0ABP7J2G3</accession>
<reference evidence="2" key="1">
    <citation type="journal article" date="2019" name="Int. J. Syst. Evol. Microbiol.">
        <title>The Global Catalogue of Microorganisms (GCM) 10K type strain sequencing project: providing services to taxonomists for standard genome sequencing and annotation.</title>
        <authorList>
            <consortium name="The Broad Institute Genomics Platform"/>
            <consortium name="The Broad Institute Genome Sequencing Center for Infectious Disease"/>
            <person name="Wu L."/>
            <person name="Ma J."/>
        </authorList>
    </citation>
    <scope>NUCLEOTIDE SEQUENCE [LARGE SCALE GENOMIC DNA]</scope>
    <source>
        <strain evidence="2">JCM 16908</strain>
    </source>
</reference>
<sequence>MEAFAGRGAIGTEPTREQTAVRLLFILDRLGDTCDEGGPLAAVRVVRAQRKLQKLDFLMRNPDYLADEIITAVEQGRLPPERLRAAREVLEQREPELHTYRMLRGQHGAYEPLHNALSVLRHLGLIKIERAGSTSDTHVRRRDYYLLEPGQLQAQQLRSRVPALAWYDEQALYVGLVAKGLIGAALKASQYEHEEYAATPSGRVIAGITERVRPRLAAALEREGLE</sequence>
<evidence type="ECO:0008006" key="3">
    <source>
        <dbReference type="Google" id="ProtNLM"/>
    </source>
</evidence>
<evidence type="ECO:0000313" key="2">
    <source>
        <dbReference type="Proteomes" id="UP001500888"/>
    </source>
</evidence>
<proteinExistence type="predicted"/>
<name>A0ABP7J2G3_9ACTN</name>
<protein>
    <recommendedName>
        <fullName evidence="3">GPP34 family phosphoprotein</fullName>
    </recommendedName>
</protein>
<organism evidence="1 2">
    <name type="scientific">Sphaerisporangium flaviroseum</name>
    <dbReference type="NCBI Taxonomy" id="509199"/>
    <lineage>
        <taxon>Bacteria</taxon>
        <taxon>Bacillati</taxon>
        <taxon>Actinomycetota</taxon>
        <taxon>Actinomycetes</taxon>
        <taxon>Streptosporangiales</taxon>
        <taxon>Streptosporangiaceae</taxon>
        <taxon>Sphaerisporangium</taxon>
    </lineage>
</organism>
<gene>
    <name evidence="1" type="ORF">GCM10022226_62440</name>
</gene>
<comment type="caution">
    <text evidence="1">The sequence shown here is derived from an EMBL/GenBank/DDBJ whole genome shotgun (WGS) entry which is preliminary data.</text>
</comment>
<keyword evidence="2" id="KW-1185">Reference proteome</keyword>
<dbReference type="Proteomes" id="UP001500888">
    <property type="component" value="Unassembled WGS sequence"/>
</dbReference>
<dbReference type="EMBL" id="BAAAZR010000031">
    <property type="protein sequence ID" value="GAA3832665.1"/>
    <property type="molecule type" value="Genomic_DNA"/>
</dbReference>
<evidence type="ECO:0000313" key="1">
    <source>
        <dbReference type="EMBL" id="GAA3832665.1"/>
    </source>
</evidence>